<sequence>MSESITDLQPQSATSLPAHTSQKAVTVTLADVAVYALVALVYDALGKNAPPITTILTDRPSA</sequence>
<evidence type="ECO:0000313" key="2">
    <source>
        <dbReference type="EMBL" id="MFH5209257.1"/>
    </source>
</evidence>
<comment type="caution">
    <text evidence="2">The sequence shown here is derived from an EMBL/GenBank/DDBJ whole genome shotgun (WGS) entry which is preliminary data.</text>
</comment>
<dbReference type="Proteomes" id="UP001609175">
    <property type="component" value="Unassembled WGS sequence"/>
</dbReference>
<accession>A0ABW7JNN6</accession>
<evidence type="ECO:0000313" key="3">
    <source>
        <dbReference type="Proteomes" id="UP001609175"/>
    </source>
</evidence>
<evidence type="ECO:0000256" key="1">
    <source>
        <dbReference type="SAM" id="MobiDB-lite"/>
    </source>
</evidence>
<dbReference type="EMBL" id="JBIMSO010000051">
    <property type="protein sequence ID" value="MFH5209257.1"/>
    <property type="molecule type" value="Genomic_DNA"/>
</dbReference>
<gene>
    <name evidence="2" type="ORF">ACHIPZ_13785</name>
</gene>
<reference evidence="2 3" key="1">
    <citation type="submission" date="2024-10" db="EMBL/GenBank/DDBJ databases">
        <authorList>
            <person name="Riesco R."/>
        </authorList>
    </citation>
    <scope>NUCLEOTIDE SEQUENCE [LARGE SCALE GENOMIC DNA]</scope>
    <source>
        <strain evidence="2 3">NCIMB 15449</strain>
    </source>
</reference>
<feature type="region of interest" description="Disordered" evidence="1">
    <location>
        <begin position="1"/>
        <end position="21"/>
    </location>
</feature>
<protein>
    <submittedName>
        <fullName evidence="2">Uncharacterized protein</fullName>
    </submittedName>
</protein>
<proteinExistence type="predicted"/>
<name>A0ABW7JNN6_9NOCA</name>
<dbReference type="RefSeq" id="WP_395114984.1">
    <property type="nucleotide sequence ID" value="NZ_JBIMSO010000051.1"/>
</dbReference>
<organism evidence="2 3">
    <name type="scientific">Antrihabitans spumae</name>
    <dbReference type="NCBI Taxonomy" id="3373370"/>
    <lineage>
        <taxon>Bacteria</taxon>
        <taxon>Bacillati</taxon>
        <taxon>Actinomycetota</taxon>
        <taxon>Actinomycetes</taxon>
        <taxon>Mycobacteriales</taxon>
        <taxon>Nocardiaceae</taxon>
        <taxon>Antrihabitans</taxon>
    </lineage>
</organism>